<name>A0A397TKW9_9GLOM</name>
<keyword evidence="1" id="KW-0732">Signal</keyword>
<keyword evidence="3" id="KW-1185">Reference proteome</keyword>
<organism evidence="2 3">
    <name type="scientific">Glomus cerebriforme</name>
    <dbReference type="NCBI Taxonomy" id="658196"/>
    <lineage>
        <taxon>Eukaryota</taxon>
        <taxon>Fungi</taxon>
        <taxon>Fungi incertae sedis</taxon>
        <taxon>Mucoromycota</taxon>
        <taxon>Glomeromycotina</taxon>
        <taxon>Glomeromycetes</taxon>
        <taxon>Glomerales</taxon>
        <taxon>Glomeraceae</taxon>
        <taxon>Glomus</taxon>
    </lineage>
</organism>
<dbReference type="Proteomes" id="UP000265703">
    <property type="component" value="Unassembled WGS sequence"/>
</dbReference>
<protein>
    <submittedName>
        <fullName evidence="2">Uncharacterized protein</fullName>
    </submittedName>
</protein>
<comment type="caution">
    <text evidence="2">The sequence shown here is derived from an EMBL/GenBank/DDBJ whole genome shotgun (WGS) entry which is preliminary data.</text>
</comment>
<sequence>MKRLLTFLFFSCRFSELFGPNWERKMFDTRIRNDLSVFNPILKNSLCFQFDTGIRKVLYTFSLILELEIVLLTFRLVCKIKNDFSLIWTLGIRKRFLNFILGIEVSLRNFHLMHLLKESLVEMIWLWKFRIGKET</sequence>
<proteinExistence type="predicted"/>
<gene>
    <name evidence="2" type="ORF">C1645_731522</name>
</gene>
<feature type="signal peptide" evidence="1">
    <location>
        <begin position="1"/>
        <end position="19"/>
    </location>
</feature>
<reference evidence="2 3" key="1">
    <citation type="submission" date="2018-06" db="EMBL/GenBank/DDBJ databases">
        <title>Comparative genomics reveals the genomic features of Rhizophagus irregularis, R. cerebriforme, R. diaphanum and Gigaspora rosea, and their symbiotic lifestyle signature.</title>
        <authorList>
            <person name="Morin E."/>
            <person name="San Clemente H."/>
            <person name="Chen E.C.H."/>
            <person name="De La Providencia I."/>
            <person name="Hainaut M."/>
            <person name="Kuo A."/>
            <person name="Kohler A."/>
            <person name="Murat C."/>
            <person name="Tang N."/>
            <person name="Roy S."/>
            <person name="Loubradou J."/>
            <person name="Henrissat B."/>
            <person name="Grigoriev I.V."/>
            <person name="Corradi N."/>
            <person name="Roux C."/>
            <person name="Martin F.M."/>
        </authorList>
    </citation>
    <scope>NUCLEOTIDE SEQUENCE [LARGE SCALE GENOMIC DNA]</scope>
    <source>
        <strain evidence="2 3">DAOM 227022</strain>
    </source>
</reference>
<accession>A0A397TKW9</accession>
<dbReference type="EMBL" id="QKYT01000013">
    <property type="protein sequence ID" value="RIA98628.1"/>
    <property type="molecule type" value="Genomic_DNA"/>
</dbReference>
<evidence type="ECO:0000256" key="1">
    <source>
        <dbReference type="SAM" id="SignalP"/>
    </source>
</evidence>
<evidence type="ECO:0000313" key="2">
    <source>
        <dbReference type="EMBL" id="RIA98628.1"/>
    </source>
</evidence>
<feature type="chain" id="PRO_5017453279" evidence="1">
    <location>
        <begin position="20"/>
        <end position="135"/>
    </location>
</feature>
<dbReference type="AlphaFoldDB" id="A0A397TKW9"/>
<evidence type="ECO:0000313" key="3">
    <source>
        <dbReference type="Proteomes" id="UP000265703"/>
    </source>
</evidence>